<organism evidence="1 2">
    <name type="scientific">Qipengyuania soli</name>
    <dbReference type="NCBI Taxonomy" id="2782568"/>
    <lineage>
        <taxon>Bacteria</taxon>
        <taxon>Pseudomonadati</taxon>
        <taxon>Pseudomonadota</taxon>
        <taxon>Alphaproteobacteria</taxon>
        <taxon>Sphingomonadales</taxon>
        <taxon>Erythrobacteraceae</taxon>
        <taxon>Qipengyuania</taxon>
    </lineage>
</organism>
<proteinExistence type="predicted"/>
<name>A0A7S8F3F1_9SPHN</name>
<reference evidence="1 2" key="1">
    <citation type="submission" date="2020-11" db="EMBL/GenBank/DDBJ databases">
        <title>The genome sequence of Erythrobacter sp. 6D36.</title>
        <authorList>
            <person name="Liu Y."/>
        </authorList>
    </citation>
    <scope>NUCLEOTIDE SEQUENCE [LARGE SCALE GENOMIC DNA]</scope>
    <source>
        <strain evidence="1 2">6D36</strain>
    </source>
</reference>
<keyword evidence="2" id="KW-1185">Reference proteome</keyword>
<accession>A0A7S8F3F1</accession>
<protein>
    <submittedName>
        <fullName evidence="1">Uncharacterized protein</fullName>
    </submittedName>
</protein>
<evidence type="ECO:0000313" key="2">
    <source>
        <dbReference type="Proteomes" id="UP000594459"/>
    </source>
</evidence>
<evidence type="ECO:0000313" key="1">
    <source>
        <dbReference type="EMBL" id="QPC98396.1"/>
    </source>
</evidence>
<dbReference type="EMBL" id="CP064654">
    <property type="protein sequence ID" value="QPC98396.1"/>
    <property type="molecule type" value="Genomic_DNA"/>
</dbReference>
<dbReference type="Proteomes" id="UP000594459">
    <property type="component" value="Chromosome"/>
</dbReference>
<dbReference type="AlphaFoldDB" id="A0A7S8F3F1"/>
<dbReference type="KEGG" id="qso:IRL76_11105"/>
<dbReference type="RefSeq" id="WP_200981403.1">
    <property type="nucleotide sequence ID" value="NZ_CP064654.1"/>
</dbReference>
<sequence length="146" mass="16186">MRSIAEIEQWLETGERSPDPLDHAAELLQASEDVLENWIVAHGGTPTDEMREGFRLLALHRQGAKGDPSFNACRETCREVAYHYNLVSMNAADPCIGSTVAMMRLVTKHLVLFIGGKLQEAGLGDFCCSSRPIRSKPDRKVDYLGV</sequence>
<gene>
    <name evidence="1" type="ORF">IRL76_11105</name>
</gene>